<gene>
    <name evidence="2" type="ORF">GN277_28365</name>
</gene>
<proteinExistence type="predicted"/>
<dbReference type="AlphaFoldDB" id="A0A7X3SLW7"/>
<comment type="caution">
    <text evidence="2">The sequence shown here is derived from an EMBL/GenBank/DDBJ whole genome shotgun (WGS) entry which is preliminary data.</text>
</comment>
<reference evidence="2 3" key="1">
    <citation type="submission" date="2019-12" db="EMBL/GenBank/DDBJ databases">
        <title>Sporaefaciens musculi gen. nov., sp. nov., a novel bacterium isolated from the caecum of an obese mouse.</title>
        <authorList>
            <person name="Rasmussen T.S."/>
            <person name="Streidl T."/>
            <person name="Hitch T.C.A."/>
            <person name="Wortmann E."/>
            <person name="Deptula P."/>
            <person name="Hansen M."/>
            <person name="Nielsen D.S."/>
            <person name="Clavel T."/>
            <person name="Vogensen F.K."/>
        </authorList>
    </citation>
    <scope>NUCLEOTIDE SEQUENCE [LARGE SCALE GENOMIC DNA]</scope>
    <source>
        <strain evidence="2 3">WCA-9-b2</strain>
        <plasmid evidence="2">unnamed</plasmid>
    </source>
</reference>
<accession>A0A7X3SLW7</accession>
<dbReference type="SUPFAM" id="SSF88659">
    <property type="entry name" value="Sigma3 and sigma4 domains of RNA polymerase sigma factors"/>
    <property type="match status" value="1"/>
</dbReference>
<dbReference type="NCBIfam" id="TIGR02937">
    <property type="entry name" value="sigma70-ECF"/>
    <property type="match status" value="1"/>
</dbReference>
<dbReference type="GO" id="GO:0016987">
    <property type="term" value="F:sigma factor activity"/>
    <property type="evidence" value="ECO:0007669"/>
    <property type="project" value="InterPro"/>
</dbReference>
<keyword evidence="3" id="KW-1185">Reference proteome</keyword>
<geneLocation type="plasmid" evidence="2">
    <name>unnamed</name>
</geneLocation>
<feature type="domain" description="RNA polymerase sigma factor 70 region 4 type 2" evidence="1">
    <location>
        <begin position="122"/>
        <end position="173"/>
    </location>
</feature>
<dbReference type="GO" id="GO:0003677">
    <property type="term" value="F:DNA binding"/>
    <property type="evidence" value="ECO:0007669"/>
    <property type="project" value="InterPro"/>
</dbReference>
<evidence type="ECO:0000259" key="1">
    <source>
        <dbReference type="Pfam" id="PF08281"/>
    </source>
</evidence>
<dbReference type="Pfam" id="PF08281">
    <property type="entry name" value="Sigma70_r4_2"/>
    <property type="match status" value="1"/>
</dbReference>
<keyword evidence="2" id="KW-0614">Plasmid</keyword>
<evidence type="ECO:0000313" key="3">
    <source>
        <dbReference type="Proteomes" id="UP000460412"/>
    </source>
</evidence>
<dbReference type="Gene3D" id="1.10.10.10">
    <property type="entry name" value="Winged helix-like DNA-binding domain superfamily/Winged helix DNA-binding domain"/>
    <property type="match status" value="1"/>
</dbReference>
<evidence type="ECO:0000313" key="2">
    <source>
        <dbReference type="EMBL" id="MXP79078.1"/>
    </source>
</evidence>
<dbReference type="Proteomes" id="UP000460412">
    <property type="component" value="Unassembled WGS sequence"/>
</dbReference>
<dbReference type="InterPro" id="IPR014284">
    <property type="entry name" value="RNA_pol_sigma-70_dom"/>
</dbReference>
<protein>
    <submittedName>
        <fullName evidence="2">Sigma-70 family RNA polymerase sigma factor</fullName>
    </submittedName>
</protein>
<dbReference type="InterPro" id="IPR036388">
    <property type="entry name" value="WH-like_DNA-bd_sf"/>
</dbReference>
<dbReference type="GO" id="GO:0006352">
    <property type="term" value="P:DNA-templated transcription initiation"/>
    <property type="evidence" value="ECO:0007669"/>
    <property type="project" value="InterPro"/>
</dbReference>
<name>A0A7X3SLW7_9FIRM</name>
<dbReference type="CDD" id="cd06171">
    <property type="entry name" value="Sigma70_r4"/>
    <property type="match status" value="1"/>
</dbReference>
<sequence>MGKSNKLTPEQNQFACQHLSLVKVFLFKNHLDQEFYDVVIFGYLDAVREYLENPELSRFRFSSIAWRKMKYCMIKEFLYLECPKRKASMGIYCEECISSDMDGRFTDGNGIERASEILDAKQQLLQLLPYIKPKEKEVIYMKAEGYTYREIAEHCNITIRGVSSRLTRMRKRLKRLGLMQEGAEQR</sequence>
<dbReference type="InterPro" id="IPR013249">
    <property type="entry name" value="RNA_pol_sigma70_r4_t2"/>
</dbReference>
<dbReference type="RefSeq" id="WP_159757673.1">
    <property type="nucleotide sequence ID" value="NZ_WUQX01000003.1"/>
</dbReference>
<dbReference type="InterPro" id="IPR013324">
    <property type="entry name" value="RNA_pol_sigma_r3/r4-like"/>
</dbReference>
<dbReference type="EMBL" id="WUQX01000003">
    <property type="protein sequence ID" value="MXP79078.1"/>
    <property type="molecule type" value="Genomic_DNA"/>
</dbReference>
<organism evidence="2 3">
    <name type="scientific">Sporofaciens musculi</name>
    <dbReference type="NCBI Taxonomy" id="2681861"/>
    <lineage>
        <taxon>Bacteria</taxon>
        <taxon>Bacillati</taxon>
        <taxon>Bacillota</taxon>
        <taxon>Clostridia</taxon>
        <taxon>Lachnospirales</taxon>
        <taxon>Lachnospiraceae</taxon>
        <taxon>Sporofaciens</taxon>
    </lineage>
</organism>